<keyword evidence="2" id="KW-0813">Transport</keyword>
<keyword evidence="3" id="KW-0509">mRNA transport</keyword>
<protein>
    <submittedName>
        <fullName evidence="10 11">Nuclear pore complex protein NUP107 isoform X3</fullName>
    </submittedName>
    <submittedName>
        <fullName evidence="9">Nuclear pore complex protein NUP107-like</fullName>
    </submittedName>
</protein>
<dbReference type="InterPro" id="IPR007252">
    <property type="entry name" value="Nup84/Nup107"/>
</dbReference>
<reference evidence="9" key="2">
    <citation type="submission" date="2025-04" db="UniProtKB">
        <authorList>
            <consortium name="RefSeq"/>
        </authorList>
    </citation>
    <scope>IDENTIFICATION</scope>
    <source>
        <tissue evidence="10 11">Leaf</tissue>
    </source>
</reference>
<evidence type="ECO:0000256" key="2">
    <source>
        <dbReference type="ARBA" id="ARBA00022448"/>
    </source>
</evidence>
<evidence type="ECO:0000256" key="3">
    <source>
        <dbReference type="ARBA" id="ARBA00022816"/>
    </source>
</evidence>
<evidence type="ECO:0000313" key="10">
    <source>
        <dbReference type="RefSeq" id="XP_056696778.1"/>
    </source>
</evidence>
<dbReference type="Proteomes" id="UP000813463">
    <property type="component" value="Chromosome 1"/>
</dbReference>
<dbReference type="GeneID" id="110799007"/>
<keyword evidence="4" id="KW-0653">Protein transport</keyword>
<evidence type="ECO:0000313" key="9">
    <source>
        <dbReference type="RefSeq" id="XP_021859901.1"/>
    </source>
</evidence>
<comment type="subcellular location">
    <subcellularLocation>
        <location evidence="1">Nucleus</location>
        <location evidence="1">Nuclear pore complex</location>
    </subcellularLocation>
</comment>
<accession>A0A9R0K624</accession>
<evidence type="ECO:0000256" key="6">
    <source>
        <dbReference type="ARBA" id="ARBA00023132"/>
    </source>
</evidence>
<dbReference type="PANTHER" id="PTHR13003:SF2">
    <property type="entry name" value="NUCLEAR PORE COMPLEX PROTEIN NUP107"/>
    <property type="match status" value="1"/>
</dbReference>
<dbReference type="RefSeq" id="XP_056696779.1">
    <property type="nucleotide sequence ID" value="XM_056840801.1"/>
</dbReference>
<dbReference type="KEGG" id="soe:110799007"/>
<keyword evidence="6" id="KW-0906">Nuclear pore complex</keyword>
<dbReference type="GO" id="GO:0031080">
    <property type="term" value="C:nuclear pore outer ring"/>
    <property type="evidence" value="ECO:0007669"/>
    <property type="project" value="TreeGrafter"/>
</dbReference>
<dbReference type="GO" id="GO:0006406">
    <property type="term" value="P:mRNA export from nucleus"/>
    <property type="evidence" value="ECO:0007669"/>
    <property type="project" value="TreeGrafter"/>
</dbReference>
<dbReference type="RefSeq" id="XP_056696778.1">
    <property type="nucleotide sequence ID" value="XM_056840800.1"/>
</dbReference>
<evidence type="ECO:0000313" key="8">
    <source>
        <dbReference type="Proteomes" id="UP000813463"/>
    </source>
</evidence>
<keyword evidence="8" id="KW-1185">Reference proteome</keyword>
<sequence>MLDSGETTFSLFASLLDSSSRGLISIPDLILQFEKSCRDVSETIRYGSTERHRIVEDRLMRQKAQLLLDEAASWSLLWYLSMEKEAKKFLKILFCIQQLDIWKLANLLCQISLHNCALELFSGWRTKHPKPLNWKARYWKL</sequence>
<dbReference type="AlphaFoldDB" id="A0A9R0K624"/>
<dbReference type="GO" id="GO:0017056">
    <property type="term" value="F:structural constituent of nuclear pore"/>
    <property type="evidence" value="ECO:0007669"/>
    <property type="project" value="InterPro"/>
</dbReference>
<evidence type="ECO:0000256" key="5">
    <source>
        <dbReference type="ARBA" id="ARBA00023010"/>
    </source>
</evidence>
<dbReference type="GO" id="GO:0000973">
    <property type="term" value="P:post-transcriptional tethering of RNA polymerase II gene DNA at nuclear periphery"/>
    <property type="evidence" value="ECO:0007669"/>
    <property type="project" value="TreeGrafter"/>
</dbReference>
<dbReference type="RefSeq" id="XP_021859901.1">
    <property type="nucleotide sequence ID" value="XM_022004209.1"/>
</dbReference>
<evidence type="ECO:0000256" key="7">
    <source>
        <dbReference type="ARBA" id="ARBA00023242"/>
    </source>
</evidence>
<evidence type="ECO:0000313" key="11">
    <source>
        <dbReference type="RefSeq" id="XP_056696779.1"/>
    </source>
</evidence>
<dbReference type="PANTHER" id="PTHR13003">
    <property type="entry name" value="NUP107-RELATED"/>
    <property type="match status" value="1"/>
</dbReference>
<name>A0A9R0K624_SPIOL</name>
<evidence type="ECO:0000256" key="1">
    <source>
        <dbReference type="ARBA" id="ARBA00004567"/>
    </source>
</evidence>
<proteinExistence type="predicted"/>
<keyword evidence="7" id="KW-0539">Nucleus</keyword>
<reference evidence="8" key="1">
    <citation type="journal article" date="2021" name="Nat. Commun.">
        <title>Genomic analyses provide insights into spinach domestication and the genetic basis of agronomic traits.</title>
        <authorList>
            <person name="Cai X."/>
            <person name="Sun X."/>
            <person name="Xu C."/>
            <person name="Sun H."/>
            <person name="Wang X."/>
            <person name="Ge C."/>
            <person name="Zhang Z."/>
            <person name="Wang Q."/>
            <person name="Fei Z."/>
            <person name="Jiao C."/>
            <person name="Wang Q."/>
        </authorList>
    </citation>
    <scope>NUCLEOTIDE SEQUENCE [LARGE SCALE GENOMIC DNA]</scope>
    <source>
        <strain evidence="8">cv. Varoflay</strain>
    </source>
</reference>
<dbReference type="GO" id="GO:0006606">
    <property type="term" value="P:protein import into nucleus"/>
    <property type="evidence" value="ECO:0007669"/>
    <property type="project" value="TreeGrafter"/>
</dbReference>
<keyword evidence="5" id="KW-0811">Translocation</keyword>
<gene>
    <name evidence="9 10 11" type="primary">LOC110799007</name>
</gene>
<evidence type="ECO:0000256" key="4">
    <source>
        <dbReference type="ARBA" id="ARBA00022927"/>
    </source>
</evidence>
<organism evidence="8 9">
    <name type="scientific">Spinacia oleracea</name>
    <name type="common">Spinach</name>
    <dbReference type="NCBI Taxonomy" id="3562"/>
    <lineage>
        <taxon>Eukaryota</taxon>
        <taxon>Viridiplantae</taxon>
        <taxon>Streptophyta</taxon>
        <taxon>Embryophyta</taxon>
        <taxon>Tracheophyta</taxon>
        <taxon>Spermatophyta</taxon>
        <taxon>Magnoliopsida</taxon>
        <taxon>eudicotyledons</taxon>
        <taxon>Gunneridae</taxon>
        <taxon>Pentapetalae</taxon>
        <taxon>Caryophyllales</taxon>
        <taxon>Chenopodiaceae</taxon>
        <taxon>Chenopodioideae</taxon>
        <taxon>Anserineae</taxon>
        <taxon>Spinacia</taxon>
    </lineage>
</organism>